<sequence length="41" mass="4500">MAKNTVRCGPYTGSATLCGRSSLIKQSCNQSCTVLYRKLIF</sequence>
<dbReference type="EMBL" id="GBXM01003890">
    <property type="protein sequence ID" value="JAI04688.1"/>
    <property type="molecule type" value="Transcribed_RNA"/>
</dbReference>
<organism evidence="1">
    <name type="scientific">Anguilla anguilla</name>
    <name type="common">European freshwater eel</name>
    <name type="synonym">Muraena anguilla</name>
    <dbReference type="NCBI Taxonomy" id="7936"/>
    <lineage>
        <taxon>Eukaryota</taxon>
        <taxon>Metazoa</taxon>
        <taxon>Chordata</taxon>
        <taxon>Craniata</taxon>
        <taxon>Vertebrata</taxon>
        <taxon>Euteleostomi</taxon>
        <taxon>Actinopterygii</taxon>
        <taxon>Neopterygii</taxon>
        <taxon>Teleostei</taxon>
        <taxon>Anguilliformes</taxon>
        <taxon>Anguillidae</taxon>
        <taxon>Anguilla</taxon>
    </lineage>
</organism>
<reference evidence="1" key="1">
    <citation type="submission" date="2014-11" db="EMBL/GenBank/DDBJ databases">
        <authorList>
            <person name="Amaro Gonzalez C."/>
        </authorList>
    </citation>
    <scope>NUCLEOTIDE SEQUENCE</scope>
</reference>
<protein>
    <submittedName>
        <fullName evidence="1">Uncharacterized protein</fullName>
    </submittedName>
</protein>
<dbReference type="AlphaFoldDB" id="A0A0E9XPJ9"/>
<name>A0A0E9XPJ9_ANGAN</name>
<reference evidence="1" key="2">
    <citation type="journal article" date="2015" name="Fish Shellfish Immunol.">
        <title>Early steps in the European eel (Anguilla anguilla)-Vibrio vulnificus interaction in the gills: Role of the RtxA13 toxin.</title>
        <authorList>
            <person name="Callol A."/>
            <person name="Pajuelo D."/>
            <person name="Ebbesson L."/>
            <person name="Teles M."/>
            <person name="MacKenzie S."/>
            <person name="Amaro C."/>
        </authorList>
    </citation>
    <scope>NUCLEOTIDE SEQUENCE</scope>
</reference>
<evidence type="ECO:0000313" key="1">
    <source>
        <dbReference type="EMBL" id="JAI04688.1"/>
    </source>
</evidence>
<proteinExistence type="predicted"/>
<accession>A0A0E9XPJ9</accession>